<sequence length="42" mass="4727">MTHRWQGVKNSKMKSKISKPKPTLKKGLAVRGLPINWGLIVV</sequence>
<name>A0A0K2Y740_9HELI</name>
<evidence type="ECO:0000313" key="3">
    <source>
        <dbReference type="Proteomes" id="UP000043437"/>
    </source>
</evidence>
<protein>
    <submittedName>
        <fullName evidence="2">Uncharacterized protein</fullName>
    </submittedName>
</protein>
<dbReference type="EMBL" id="CDMG01000009">
    <property type="protein sequence ID" value="CRF52955.1"/>
    <property type="molecule type" value="Genomic_DNA"/>
</dbReference>
<dbReference type="Proteomes" id="UP000043437">
    <property type="component" value="Unassembled WGS sequence"/>
</dbReference>
<accession>A0A0K2Y740</accession>
<feature type="compositionally biased region" description="Basic residues" evidence="1">
    <location>
        <begin position="11"/>
        <end position="23"/>
    </location>
</feature>
<evidence type="ECO:0000313" key="2">
    <source>
        <dbReference type="EMBL" id="CRF52955.1"/>
    </source>
</evidence>
<dbReference type="AlphaFoldDB" id="A0A0K2Y740"/>
<proteinExistence type="predicted"/>
<reference evidence="3" key="1">
    <citation type="submission" date="2014-12" db="EMBL/GenBank/DDBJ databases">
        <authorList>
            <person name="Jaenicke S."/>
        </authorList>
    </citation>
    <scope>NUCLEOTIDE SEQUENCE [LARGE SCALE GENOMIC DNA]</scope>
</reference>
<feature type="region of interest" description="Disordered" evidence="1">
    <location>
        <begin position="1"/>
        <end position="23"/>
    </location>
</feature>
<organism evidence="2 3">
    <name type="scientific">Helicobacter ailurogastricus</name>
    <dbReference type="NCBI Taxonomy" id="1578720"/>
    <lineage>
        <taxon>Bacteria</taxon>
        <taxon>Pseudomonadati</taxon>
        <taxon>Campylobacterota</taxon>
        <taxon>Epsilonproteobacteria</taxon>
        <taxon>Campylobacterales</taxon>
        <taxon>Helicobacteraceae</taxon>
        <taxon>Helicobacter</taxon>
    </lineage>
</organism>
<evidence type="ECO:0000256" key="1">
    <source>
        <dbReference type="SAM" id="MobiDB-lite"/>
    </source>
</evidence>
<gene>
    <name evidence="2" type="ORF">HAL07_14200</name>
</gene>